<evidence type="ECO:0000256" key="6">
    <source>
        <dbReference type="ARBA" id="ARBA00023136"/>
    </source>
</evidence>
<dbReference type="EMBL" id="DS478762">
    <property type="protein sequence ID" value="EDO25635.1"/>
    <property type="molecule type" value="Genomic_DNA"/>
</dbReference>
<evidence type="ECO:0000256" key="1">
    <source>
        <dbReference type="ARBA" id="ARBA00004651"/>
    </source>
</evidence>
<proteinExistence type="inferred from homology"/>
<dbReference type="InParanoid" id="A8DVX4"/>
<dbReference type="Proteomes" id="UP000001593">
    <property type="component" value="Unassembled WGS sequence"/>
</dbReference>
<dbReference type="InterPro" id="IPR050790">
    <property type="entry name" value="ExbB/TolQ_transport"/>
</dbReference>
<comment type="subcellular location">
    <subcellularLocation>
        <location evidence="1">Cell membrane</location>
        <topology evidence="1">Multi-pass membrane protein</topology>
    </subcellularLocation>
</comment>
<keyword evidence="6 7" id="KW-0472">Membrane</keyword>
<evidence type="ECO:0000256" key="4">
    <source>
        <dbReference type="ARBA" id="ARBA00022692"/>
    </source>
</evidence>
<dbReference type="PANTHER" id="PTHR30625">
    <property type="entry name" value="PROTEIN TOLQ"/>
    <property type="match status" value="1"/>
</dbReference>
<dbReference type="HOGENOM" id="CLU_053325_4_5_1"/>
<protein>
    <recommendedName>
        <fullName evidence="8">MotA/TolQ/ExbB proton channel domain-containing protein</fullName>
    </recommendedName>
</protein>
<name>A8DVX4_NEMVE</name>
<evidence type="ECO:0000256" key="7">
    <source>
        <dbReference type="SAM" id="Phobius"/>
    </source>
</evidence>
<evidence type="ECO:0000256" key="2">
    <source>
        <dbReference type="ARBA" id="ARBA00010442"/>
    </source>
</evidence>
<sequence>MSAEKMKEVRKSSPLGRIIVAGLSNARHGREIMKESIQETASQVIHEMERFLTALGTIAAITPLLGLLGTVIGMIKVFTEIMAQGTGNASVLAGGISEALITTAAGLAVAIPTLIFHRHFQRKIDSLVVEMEQQAVKLVEMVHGEREVEQDGKE</sequence>
<dbReference type="eggNOG" id="ENOG502S26H">
    <property type="taxonomic scope" value="Eukaryota"/>
</dbReference>
<feature type="transmembrane region" description="Helical" evidence="7">
    <location>
        <begin position="95"/>
        <end position="116"/>
    </location>
</feature>
<evidence type="ECO:0000259" key="8">
    <source>
        <dbReference type="Pfam" id="PF01618"/>
    </source>
</evidence>
<evidence type="ECO:0000256" key="3">
    <source>
        <dbReference type="ARBA" id="ARBA00022475"/>
    </source>
</evidence>
<accession>A8DVX4</accession>
<dbReference type="InterPro" id="IPR002898">
    <property type="entry name" value="MotA_ExbB_proton_chnl"/>
</dbReference>
<keyword evidence="5 7" id="KW-1133">Transmembrane helix</keyword>
<reference evidence="9 10" key="1">
    <citation type="journal article" date="2007" name="Science">
        <title>Sea anemone genome reveals ancestral eumetazoan gene repertoire and genomic organization.</title>
        <authorList>
            <person name="Putnam N.H."/>
            <person name="Srivastava M."/>
            <person name="Hellsten U."/>
            <person name="Dirks B."/>
            <person name="Chapman J."/>
            <person name="Salamov A."/>
            <person name="Terry A."/>
            <person name="Shapiro H."/>
            <person name="Lindquist E."/>
            <person name="Kapitonov V.V."/>
            <person name="Jurka J."/>
            <person name="Genikhovich G."/>
            <person name="Grigoriev I.V."/>
            <person name="Lucas S.M."/>
            <person name="Steele R.E."/>
            <person name="Finnerty J.R."/>
            <person name="Technau U."/>
            <person name="Martindale M.Q."/>
            <person name="Rokhsar D.S."/>
        </authorList>
    </citation>
    <scope>NUCLEOTIDE SEQUENCE [LARGE SCALE GENOMIC DNA]</scope>
    <source>
        <strain evidence="10">CH2 X CH6</strain>
    </source>
</reference>
<comment type="similarity">
    <text evidence="2">Belongs to the ExbB/TolQ family.</text>
</comment>
<dbReference type="GO" id="GO:0005886">
    <property type="term" value="C:plasma membrane"/>
    <property type="evidence" value="ECO:0000318"/>
    <property type="project" value="GO_Central"/>
</dbReference>
<feature type="transmembrane region" description="Helical" evidence="7">
    <location>
        <begin position="51"/>
        <end position="75"/>
    </location>
</feature>
<dbReference type="GO" id="GO:0017038">
    <property type="term" value="P:protein import"/>
    <property type="evidence" value="ECO:0000318"/>
    <property type="project" value="GO_Central"/>
</dbReference>
<dbReference type="PANTHER" id="PTHR30625:SF11">
    <property type="entry name" value="MOTA_TOLQ_EXBB PROTON CHANNEL DOMAIN-CONTAINING PROTEIN"/>
    <property type="match status" value="1"/>
</dbReference>
<keyword evidence="3" id="KW-1003">Cell membrane</keyword>
<dbReference type="Pfam" id="PF01618">
    <property type="entry name" value="MotA_ExbB"/>
    <property type="match status" value="1"/>
</dbReference>
<evidence type="ECO:0000313" key="10">
    <source>
        <dbReference type="Proteomes" id="UP000001593"/>
    </source>
</evidence>
<evidence type="ECO:0000256" key="5">
    <source>
        <dbReference type="ARBA" id="ARBA00022989"/>
    </source>
</evidence>
<keyword evidence="4 7" id="KW-0812">Transmembrane</keyword>
<feature type="domain" description="MotA/TolQ/ExbB proton channel" evidence="8">
    <location>
        <begin position="12"/>
        <end position="132"/>
    </location>
</feature>
<evidence type="ECO:0000313" key="9">
    <source>
        <dbReference type="EMBL" id="EDO25635.1"/>
    </source>
</evidence>
<dbReference type="STRING" id="45351.A8DVX4"/>
<organism evidence="9 10">
    <name type="scientific">Nematostella vectensis</name>
    <name type="common">Starlet sea anemone</name>
    <dbReference type="NCBI Taxonomy" id="45351"/>
    <lineage>
        <taxon>Eukaryota</taxon>
        <taxon>Metazoa</taxon>
        <taxon>Cnidaria</taxon>
        <taxon>Anthozoa</taxon>
        <taxon>Hexacorallia</taxon>
        <taxon>Actiniaria</taxon>
        <taxon>Edwardsiidae</taxon>
        <taxon>Nematostella</taxon>
    </lineage>
</organism>
<gene>
    <name evidence="9" type="ORF">NEMVEDRAFT_v1g225836</name>
</gene>
<keyword evidence="10" id="KW-1185">Reference proteome</keyword>
<dbReference type="AlphaFoldDB" id="A8DVX4"/>
<dbReference type="KEGG" id="nve:5495901"/>